<keyword evidence="2" id="KW-0812">Transmembrane</keyword>
<feature type="compositionally biased region" description="Polar residues" evidence="1">
    <location>
        <begin position="1"/>
        <end position="22"/>
    </location>
</feature>
<dbReference type="Proteomes" id="UP000196581">
    <property type="component" value="Unassembled WGS sequence"/>
</dbReference>
<dbReference type="RefSeq" id="WP_256970388.1">
    <property type="nucleotide sequence ID" value="NZ_FWFF01000020.1"/>
</dbReference>
<keyword evidence="2" id="KW-0472">Membrane</keyword>
<feature type="transmembrane region" description="Helical" evidence="2">
    <location>
        <begin position="179"/>
        <end position="200"/>
    </location>
</feature>
<evidence type="ECO:0000313" key="4">
    <source>
        <dbReference type="Proteomes" id="UP000196581"/>
    </source>
</evidence>
<reference evidence="4" key="1">
    <citation type="submission" date="2017-02" db="EMBL/GenBank/DDBJ databases">
        <authorList>
            <person name="Dridi B."/>
        </authorList>
    </citation>
    <scope>NUCLEOTIDE SEQUENCE [LARGE SCALE GENOMIC DNA]</scope>
    <source>
        <strain evidence="4">B Co 03.10</strain>
    </source>
</reference>
<protein>
    <submittedName>
        <fullName evidence="3">Uncharacterized protein</fullName>
    </submittedName>
</protein>
<proteinExistence type="predicted"/>
<name>A0A1X6XMP8_9MICO</name>
<feature type="region of interest" description="Disordered" evidence="1">
    <location>
        <begin position="116"/>
        <end position="142"/>
    </location>
</feature>
<evidence type="ECO:0000256" key="2">
    <source>
        <dbReference type="SAM" id="Phobius"/>
    </source>
</evidence>
<gene>
    <name evidence="3" type="ORF">FM105_12645</name>
</gene>
<evidence type="ECO:0000313" key="3">
    <source>
        <dbReference type="EMBL" id="SLN00436.1"/>
    </source>
</evidence>
<feature type="region of interest" description="Disordered" evidence="1">
    <location>
        <begin position="1"/>
        <end position="35"/>
    </location>
</feature>
<feature type="transmembrane region" description="Helical" evidence="2">
    <location>
        <begin position="55"/>
        <end position="76"/>
    </location>
</feature>
<sequence length="218" mass="22919">MSAPQQSKGGPSVATDRTSSPSARPAGRKPRGRMPWRIDGRTVLLGLRTWTLRRTLVACAVAVLVGSLIGVATVLIPNPVFARDIPPVWWNAPVLVLMAGLTGMLSATYVRIDSPVRRDRTPGEEPSASDSGHEGGGSSGSRGGRMGILGTVLAWFAVGCPVCNKIALLALGYTGALTYFAPLQPILAVLALALTGYALLWRLQGLVACPVPRLRTSV</sequence>
<keyword evidence="2" id="KW-1133">Transmembrane helix</keyword>
<accession>A0A1X6XMP8</accession>
<feature type="transmembrane region" description="Helical" evidence="2">
    <location>
        <begin position="148"/>
        <end position="173"/>
    </location>
</feature>
<feature type="transmembrane region" description="Helical" evidence="2">
    <location>
        <begin position="88"/>
        <end position="110"/>
    </location>
</feature>
<organism evidence="3 4">
    <name type="scientific">Brevibacterium yomogidense</name>
    <dbReference type="NCBI Taxonomy" id="946573"/>
    <lineage>
        <taxon>Bacteria</taxon>
        <taxon>Bacillati</taxon>
        <taxon>Actinomycetota</taxon>
        <taxon>Actinomycetes</taxon>
        <taxon>Micrococcales</taxon>
        <taxon>Brevibacteriaceae</taxon>
        <taxon>Brevibacterium</taxon>
    </lineage>
</organism>
<evidence type="ECO:0000256" key="1">
    <source>
        <dbReference type="SAM" id="MobiDB-lite"/>
    </source>
</evidence>
<dbReference type="EMBL" id="FWFF01000020">
    <property type="protein sequence ID" value="SLN00436.1"/>
    <property type="molecule type" value="Genomic_DNA"/>
</dbReference>
<dbReference type="AlphaFoldDB" id="A0A1X6XMP8"/>
<keyword evidence="4" id="KW-1185">Reference proteome</keyword>